<dbReference type="WBParaSite" id="jg9927">
    <property type="protein sequence ID" value="jg9927"/>
    <property type="gene ID" value="jg9927"/>
</dbReference>
<reference evidence="2" key="1">
    <citation type="submission" date="2022-11" db="UniProtKB">
        <authorList>
            <consortium name="WormBaseParasite"/>
        </authorList>
    </citation>
    <scope>IDENTIFICATION</scope>
</reference>
<protein>
    <submittedName>
        <fullName evidence="2">Uncharacterized protein</fullName>
    </submittedName>
</protein>
<sequence>MLTIKKLWNNLWSSCHLKPDNLCCINPHYKRPEIKLTADLLFDVLQLLSYEECKKKVVASKFFSRIALERMRQQKVKLLQVEKYMRCIYTPEDFEKVVNSGKAVVILKVYRGSKEKLNSACARAYLRAMECLHIEREVSSRFAMPIRFIMDFSDENRSNMAYHYYYQKKELGQVVVIAEVDGILTPYSFERNLCPS</sequence>
<dbReference type="Proteomes" id="UP000887574">
    <property type="component" value="Unplaced"/>
</dbReference>
<evidence type="ECO:0000313" key="2">
    <source>
        <dbReference type="WBParaSite" id="jg9927"/>
    </source>
</evidence>
<name>A0A915EVD5_9BILA</name>
<keyword evidence="1" id="KW-1185">Reference proteome</keyword>
<evidence type="ECO:0000313" key="1">
    <source>
        <dbReference type="Proteomes" id="UP000887574"/>
    </source>
</evidence>
<proteinExistence type="predicted"/>
<organism evidence="1 2">
    <name type="scientific">Ditylenchus dipsaci</name>
    <dbReference type="NCBI Taxonomy" id="166011"/>
    <lineage>
        <taxon>Eukaryota</taxon>
        <taxon>Metazoa</taxon>
        <taxon>Ecdysozoa</taxon>
        <taxon>Nematoda</taxon>
        <taxon>Chromadorea</taxon>
        <taxon>Rhabditida</taxon>
        <taxon>Tylenchina</taxon>
        <taxon>Tylenchomorpha</taxon>
        <taxon>Sphaerularioidea</taxon>
        <taxon>Anguinidae</taxon>
        <taxon>Anguininae</taxon>
        <taxon>Ditylenchus</taxon>
    </lineage>
</organism>
<accession>A0A915EVD5</accession>
<dbReference type="AlphaFoldDB" id="A0A915EVD5"/>